<accession>A0ABQ5IQK2</accession>
<feature type="non-terminal residue" evidence="2">
    <location>
        <position position="1"/>
    </location>
</feature>
<dbReference type="SUPFAM" id="SSF53098">
    <property type="entry name" value="Ribonuclease H-like"/>
    <property type="match status" value="1"/>
</dbReference>
<sequence length="650" mass="75457">LLQEFDIEIKDRKGTENVAVDHLSRIENEEISDDSEVGDNFPRETLMEINTRNEPWFADFANYLVADIIPKGMTYQQKNKLFSNLKHYFWEEPYLFKVCSDGNILKRDEMPLNNIQVCKIFDVWGIDFMGPFLKLNKFEYILVAVDYVSKWAEAQALPTNIARVLVTFLKKLFYHVGMPKALISDRGEKRMFQLHELDELRHQAYENSRLYKARTKVWHDRKLRMRKEFKHGNKVHLKISREVVKGLSECEVSESNVGRIQVKDINKEVEDYLKTYSSRYGYHGGSYVTNVPAFDKEDFTSWKVRFLVFLDGLEPYLLKNLEDGPFVPMSSLTTTENPLPKRQNQWSNAESRLDTKIAALRLKFNAFKSLEGEKVIGTFTRLKCLLNDLENNGVTIPQAEVNATFVNSLPRKWLSMNQTQRANNSIKNDSLATLYGKYNYEEGLIDQIYESETQRFLIQASRSKALIYNTPFQDTDSDVEEDQRTSNKFMADLNAEIDDLTKGKSEKGKSDKGKSEKGLIAESFDWDEESVSLEDEGTTRIRDFMAIAEDEPSVGKAHARSSQWVDITMKKRRKSREKIVFYKVVDVFEVEVRQSFMPEPVYPWRGFGKKTGIAFLVERRHIYDINIPSPWSNENNLIILVENGSLSLCK</sequence>
<evidence type="ECO:0000313" key="3">
    <source>
        <dbReference type="Proteomes" id="UP001151760"/>
    </source>
</evidence>
<feature type="domain" description="Integrase catalytic" evidence="1">
    <location>
        <begin position="107"/>
        <end position="298"/>
    </location>
</feature>
<gene>
    <name evidence="2" type="ORF">Tco_1112050</name>
</gene>
<name>A0ABQ5IQK2_9ASTR</name>
<dbReference type="InterPro" id="IPR052160">
    <property type="entry name" value="Gypsy_RT_Integrase-like"/>
</dbReference>
<comment type="caution">
    <text evidence="2">The sequence shown here is derived from an EMBL/GenBank/DDBJ whole genome shotgun (WGS) entry which is preliminary data.</text>
</comment>
<reference evidence="2" key="2">
    <citation type="submission" date="2022-01" db="EMBL/GenBank/DDBJ databases">
        <authorList>
            <person name="Yamashiro T."/>
            <person name="Shiraishi A."/>
            <person name="Satake H."/>
            <person name="Nakayama K."/>
        </authorList>
    </citation>
    <scope>NUCLEOTIDE SEQUENCE</scope>
</reference>
<dbReference type="InterPro" id="IPR012337">
    <property type="entry name" value="RNaseH-like_sf"/>
</dbReference>
<organism evidence="2 3">
    <name type="scientific">Tanacetum coccineum</name>
    <dbReference type="NCBI Taxonomy" id="301880"/>
    <lineage>
        <taxon>Eukaryota</taxon>
        <taxon>Viridiplantae</taxon>
        <taxon>Streptophyta</taxon>
        <taxon>Embryophyta</taxon>
        <taxon>Tracheophyta</taxon>
        <taxon>Spermatophyta</taxon>
        <taxon>Magnoliopsida</taxon>
        <taxon>eudicotyledons</taxon>
        <taxon>Gunneridae</taxon>
        <taxon>Pentapetalae</taxon>
        <taxon>asterids</taxon>
        <taxon>campanulids</taxon>
        <taxon>Asterales</taxon>
        <taxon>Asteraceae</taxon>
        <taxon>Asteroideae</taxon>
        <taxon>Anthemideae</taxon>
        <taxon>Anthemidinae</taxon>
        <taxon>Tanacetum</taxon>
    </lineage>
</organism>
<reference evidence="2" key="1">
    <citation type="journal article" date="2022" name="Int. J. Mol. Sci.">
        <title>Draft Genome of Tanacetum Coccineum: Genomic Comparison of Closely Related Tanacetum-Family Plants.</title>
        <authorList>
            <person name="Yamashiro T."/>
            <person name="Shiraishi A."/>
            <person name="Nakayama K."/>
            <person name="Satake H."/>
        </authorList>
    </citation>
    <scope>NUCLEOTIDE SEQUENCE</scope>
</reference>
<dbReference type="Proteomes" id="UP001151760">
    <property type="component" value="Unassembled WGS sequence"/>
</dbReference>
<dbReference type="PROSITE" id="PS50994">
    <property type="entry name" value="INTEGRASE"/>
    <property type="match status" value="1"/>
</dbReference>
<dbReference type="InterPro" id="IPR036397">
    <property type="entry name" value="RNaseH_sf"/>
</dbReference>
<dbReference type="EMBL" id="BQNB010020990">
    <property type="protein sequence ID" value="GJU01712.1"/>
    <property type="molecule type" value="Genomic_DNA"/>
</dbReference>
<evidence type="ECO:0000259" key="1">
    <source>
        <dbReference type="PROSITE" id="PS50994"/>
    </source>
</evidence>
<dbReference type="PANTHER" id="PTHR47266">
    <property type="entry name" value="ENDONUCLEASE-RELATED"/>
    <property type="match status" value="1"/>
</dbReference>
<dbReference type="Gene3D" id="3.30.420.10">
    <property type="entry name" value="Ribonuclease H-like superfamily/Ribonuclease H"/>
    <property type="match status" value="1"/>
</dbReference>
<dbReference type="InterPro" id="IPR001584">
    <property type="entry name" value="Integrase_cat-core"/>
</dbReference>
<proteinExistence type="predicted"/>
<evidence type="ECO:0000313" key="2">
    <source>
        <dbReference type="EMBL" id="GJU01712.1"/>
    </source>
</evidence>
<protein>
    <submittedName>
        <fullName evidence="2">Retrovirus-related pol polyprotein from transposon TNT 1-94</fullName>
    </submittedName>
</protein>
<keyword evidence="3" id="KW-1185">Reference proteome</keyword>